<feature type="transmembrane region" description="Helical" evidence="2">
    <location>
        <begin position="21"/>
        <end position="42"/>
    </location>
</feature>
<evidence type="ECO:0000313" key="3">
    <source>
        <dbReference type="EMBL" id="VDO97279.1"/>
    </source>
</evidence>
<keyword evidence="2" id="KW-0812">Transmembrane</keyword>
<dbReference type="AlphaFoldDB" id="A0A183NNB9"/>
<organism evidence="3 4">
    <name type="scientific">Schistosoma mattheei</name>
    <dbReference type="NCBI Taxonomy" id="31246"/>
    <lineage>
        <taxon>Eukaryota</taxon>
        <taxon>Metazoa</taxon>
        <taxon>Spiralia</taxon>
        <taxon>Lophotrochozoa</taxon>
        <taxon>Platyhelminthes</taxon>
        <taxon>Trematoda</taxon>
        <taxon>Digenea</taxon>
        <taxon>Strigeidida</taxon>
        <taxon>Schistosomatoidea</taxon>
        <taxon>Schistosomatidae</taxon>
        <taxon>Schistosoma</taxon>
    </lineage>
</organism>
<keyword evidence="2" id="KW-0472">Membrane</keyword>
<proteinExistence type="predicted"/>
<feature type="region of interest" description="Disordered" evidence="1">
    <location>
        <begin position="199"/>
        <end position="219"/>
    </location>
</feature>
<accession>A0A183NNB9</accession>
<keyword evidence="4" id="KW-1185">Reference proteome</keyword>
<sequence length="219" mass="24480">MNLTFILRQQSWSVVSIRKSIIIYLYTSSMIYIIVEFVYFVLLSTVANVSSKHGNSVSRDSIQPPANITNTKHKNTRPTGLNFMTEKSEILDDSQMLLKHLSPNNEFQCVNGCTVVVTTTCQLTHCYPLCIIDRTLTINETNGHHNKNENQTDVDVMITNNDNNMSTIVTLTSITSTTIMTTTSATTCASVSSISTNHHGQHQQFKEKSFLTKPKCALP</sequence>
<protein>
    <submittedName>
        <fullName evidence="3">Uncharacterized protein</fullName>
    </submittedName>
</protein>
<evidence type="ECO:0000313" key="4">
    <source>
        <dbReference type="Proteomes" id="UP000269396"/>
    </source>
</evidence>
<reference evidence="3 4" key="1">
    <citation type="submission" date="2018-11" db="EMBL/GenBank/DDBJ databases">
        <authorList>
            <consortium name="Pathogen Informatics"/>
        </authorList>
    </citation>
    <scope>NUCLEOTIDE SEQUENCE [LARGE SCALE GENOMIC DNA]</scope>
    <source>
        <strain>Denwood</strain>
        <strain evidence="4">Zambia</strain>
    </source>
</reference>
<feature type="non-terminal residue" evidence="3">
    <location>
        <position position="219"/>
    </location>
</feature>
<keyword evidence="2" id="KW-1133">Transmembrane helix</keyword>
<dbReference type="Proteomes" id="UP000269396">
    <property type="component" value="Unassembled WGS sequence"/>
</dbReference>
<gene>
    <name evidence="3" type="ORF">SMTD_LOCUS3605</name>
</gene>
<feature type="region of interest" description="Disordered" evidence="1">
    <location>
        <begin position="52"/>
        <end position="77"/>
    </location>
</feature>
<dbReference type="EMBL" id="UZAL01006992">
    <property type="protein sequence ID" value="VDO97279.1"/>
    <property type="molecule type" value="Genomic_DNA"/>
</dbReference>
<name>A0A183NNB9_9TREM</name>
<evidence type="ECO:0000256" key="1">
    <source>
        <dbReference type="SAM" id="MobiDB-lite"/>
    </source>
</evidence>
<evidence type="ECO:0000256" key="2">
    <source>
        <dbReference type="SAM" id="Phobius"/>
    </source>
</evidence>
<feature type="compositionally biased region" description="Polar residues" evidence="1">
    <location>
        <begin position="52"/>
        <end position="70"/>
    </location>
</feature>